<keyword evidence="3" id="KW-0472">Membrane</keyword>
<dbReference type="AlphaFoldDB" id="A0A6J6VQ85"/>
<dbReference type="InterPro" id="IPR002347">
    <property type="entry name" value="SDR_fam"/>
</dbReference>
<feature type="transmembrane region" description="Helical" evidence="3">
    <location>
        <begin position="37"/>
        <end position="56"/>
    </location>
</feature>
<evidence type="ECO:0000256" key="3">
    <source>
        <dbReference type="SAM" id="Phobius"/>
    </source>
</evidence>
<keyword evidence="3" id="KW-1133">Transmembrane helix</keyword>
<evidence type="ECO:0000256" key="2">
    <source>
        <dbReference type="ARBA" id="ARBA00023002"/>
    </source>
</evidence>
<dbReference type="PANTHER" id="PTHR42901">
    <property type="entry name" value="ALCOHOL DEHYDROGENASE"/>
    <property type="match status" value="1"/>
</dbReference>
<dbReference type="EMBL" id="CAEZZR010000054">
    <property type="protein sequence ID" value="CAB4773674.1"/>
    <property type="molecule type" value="Genomic_DNA"/>
</dbReference>
<evidence type="ECO:0000256" key="1">
    <source>
        <dbReference type="ARBA" id="ARBA00006484"/>
    </source>
</evidence>
<evidence type="ECO:0000313" key="4">
    <source>
        <dbReference type="EMBL" id="CAB4773674.1"/>
    </source>
</evidence>
<keyword evidence="3" id="KW-0812">Transmembrane</keyword>
<keyword evidence="2" id="KW-0560">Oxidoreductase</keyword>
<protein>
    <submittedName>
        <fullName evidence="4">Unannotated protein</fullName>
    </submittedName>
</protein>
<dbReference type="Pfam" id="PF00106">
    <property type="entry name" value="adh_short"/>
    <property type="match status" value="1"/>
</dbReference>
<comment type="similarity">
    <text evidence="1">Belongs to the short-chain dehydrogenases/reductases (SDR) family.</text>
</comment>
<proteinExistence type="inferred from homology"/>
<accession>A0A6J6VQ85</accession>
<dbReference type="InterPro" id="IPR036291">
    <property type="entry name" value="NAD(P)-bd_dom_sf"/>
</dbReference>
<name>A0A6J6VQ85_9ZZZZ</name>
<dbReference type="GO" id="GO:0016616">
    <property type="term" value="F:oxidoreductase activity, acting on the CH-OH group of donors, NAD or NADP as acceptor"/>
    <property type="evidence" value="ECO:0007669"/>
    <property type="project" value="UniProtKB-ARBA"/>
</dbReference>
<dbReference type="SUPFAM" id="SSF51735">
    <property type="entry name" value="NAD(P)-binding Rossmann-fold domains"/>
    <property type="match status" value="1"/>
</dbReference>
<dbReference type="PRINTS" id="PR00081">
    <property type="entry name" value="GDHRDH"/>
</dbReference>
<dbReference type="FunFam" id="3.40.50.720:FF:000047">
    <property type="entry name" value="NADP-dependent L-serine/L-allo-threonine dehydrogenase"/>
    <property type="match status" value="1"/>
</dbReference>
<organism evidence="4">
    <name type="scientific">freshwater metagenome</name>
    <dbReference type="NCBI Taxonomy" id="449393"/>
    <lineage>
        <taxon>unclassified sequences</taxon>
        <taxon>metagenomes</taxon>
        <taxon>ecological metagenomes</taxon>
    </lineage>
</organism>
<gene>
    <name evidence="4" type="ORF">UFOPK2907_00700</name>
</gene>
<dbReference type="PANTHER" id="PTHR42901:SF1">
    <property type="entry name" value="ALCOHOL DEHYDROGENASE"/>
    <property type="match status" value="1"/>
</dbReference>
<reference evidence="4" key="1">
    <citation type="submission" date="2020-05" db="EMBL/GenBank/DDBJ databases">
        <authorList>
            <person name="Chiriac C."/>
            <person name="Salcher M."/>
            <person name="Ghai R."/>
            <person name="Kavagutti S V."/>
        </authorList>
    </citation>
    <scope>NUCLEOTIDE SEQUENCE</scope>
</reference>
<dbReference type="Gene3D" id="3.40.50.720">
    <property type="entry name" value="NAD(P)-binding Rossmann-like Domain"/>
    <property type="match status" value="1"/>
</dbReference>
<sequence>MGARRRKSTGQSDLFESLSIFLGILCLTEGMSTLRKVAVVTGASSGIGAATALLLAQNGYRVFAAARRFQRLEELAGRNENVEAHLLDVTDQSSVDAFVASIAGIEIDILVNNAGGAFDSSSILDSDPTLWMKSFDVNVLGSLRMTKAIAPLMIQAGKGHIVVLTSTAGHVAYENGGSYVAAKFAERSLANTLRLELNGTPIRISEIAPGMVKTDEFAIVRNSGDAVKAAKVYEGVEHPLTAEDIAECIYWTVNLPSHVNIDSMTIRPVAQAANHKVHRTGK</sequence>